<keyword evidence="1" id="KW-0732">Signal</keyword>
<dbReference type="PROSITE" id="PS51257">
    <property type="entry name" value="PROKAR_LIPOPROTEIN"/>
    <property type="match status" value="1"/>
</dbReference>
<gene>
    <name evidence="2" type="ORF">Poly21_09780</name>
</gene>
<feature type="signal peptide" evidence="1">
    <location>
        <begin position="1"/>
        <end position="26"/>
    </location>
</feature>
<reference evidence="2 3" key="1">
    <citation type="journal article" date="2020" name="Antonie Van Leeuwenhoek">
        <title>Rhodopirellula heiligendammensis sp. nov., Rhodopirellula pilleata sp. nov., and Rhodopirellula solitaria sp. nov. isolated from natural or artificial marine surfaces in Northern Germany and California, USA, and emended description of the genus Rhodopirellula.</title>
        <authorList>
            <person name="Kallscheuer N."/>
            <person name="Wiegand S."/>
            <person name="Jogler M."/>
            <person name="Boedeker C."/>
            <person name="Peeters S.H."/>
            <person name="Rast P."/>
            <person name="Heuer A."/>
            <person name="Jetten M.S.M."/>
            <person name="Rohde M."/>
            <person name="Jogler C."/>
        </authorList>
    </citation>
    <scope>NUCLEOTIDE SEQUENCE [LARGE SCALE GENOMIC DNA]</scope>
    <source>
        <strain evidence="2 3">Poly21</strain>
    </source>
</reference>
<dbReference type="AlphaFoldDB" id="A0A5C6C3Z8"/>
<comment type="caution">
    <text evidence="2">The sequence shown here is derived from an EMBL/GenBank/DDBJ whole genome shotgun (WGS) entry which is preliminary data.</text>
</comment>
<name>A0A5C6C3Z8_9BACT</name>
<evidence type="ECO:0000313" key="3">
    <source>
        <dbReference type="Proteomes" id="UP000319908"/>
    </source>
</evidence>
<accession>A0A5C6C3Z8</accession>
<organism evidence="2 3">
    <name type="scientific">Allorhodopirellula heiligendammensis</name>
    <dbReference type="NCBI Taxonomy" id="2714739"/>
    <lineage>
        <taxon>Bacteria</taxon>
        <taxon>Pseudomonadati</taxon>
        <taxon>Planctomycetota</taxon>
        <taxon>Planctomycetia</taxon>
        <taxon>Pirellulales</taxon>
        <taxon>Pirellulaceae</taxon>
        <taxon>Allorhodopirellula</taxon>
    </lineage>
</organism>
<protein>
    <recommendedName>
        <fullName evidence="4">DUF4185 domain-containing protein</fullName>
    </recommendedName>
</protein>
<evidence type="ECO:0000256" key="1">
    <source>
        <dbReference type="SAM" id="SignalP"/>
    </source>
</evidence>
<evidence type="ECO:0008006" key="4">
    <source>
        <dbReference type="Google" id="ProtNLM"/>
    </source>
</evidence>
<dbReference type="EMBL" id="SJPU01000001">
    <property type="protein sequence ID" value="TWU18812.1"/>
    <property type="molecule type" value="Genomic_DNA"/>
</dbReference>
<sequence length="468" mass="52556">MNNTPRITCCVALALGCCIAVNRCTAEPTTTPFRIEVVDKENGWPVPLVFLETTHHLKFVTDNAGLIAIDTPELLDREVYFHVRSDGYEAPADGFGYRGLRLRPTLGGSARIEVSRTMLAKRLGRLTGAGQFAHSQRLGEDLEWQESGVFGSDSVQTIVHRGKRFWLWGDTTLAKYPLGIFDSSSATTSLQPLDLPQPPVRLQYDYFRDDKSNLRGVAPMPGSGPTWLSGYLSLPDETGDQKLVAFYAKIKPPLEAYERGLCVWDEATDKFQQLKVLWNKTVNDEVPKVLPQGHPATVTDADGQRWILLGDPLPTIRFPATFEAWQDPAKWEPLSPQKTIPAAEDGKPIEPHSGSIAWSEYRRRWVTVFVQRFGEPSLIGEVWYAEADAPTGPWENAVKVLSHAQYTFYNPRIHADLTQTDSPVLLFEGTYTKEFSGNPSPTPRYDYNQMLYRIDLDDVCKVHDLDSP</sequence>
<proteinExistence type="predicted"/>
<evidence type="ECO:0000313" key="2">
    <source>
        <dbReference type="EMBL" id="TWU18812.1"/>
    </source>
</evidence>
<dbReference type="Proteomes" id="UP000319908">
    <property type="component" value="Unassembled WGS sequence"/>
</dbReference>
<keyword evidence="3" id="KW-1185">Reference proteome</keyword>
<feature type="chain" id="PRO_5022720048" description="DUF4185 domain-containing protein" evidence="1">
    <location>
        <begin position="27"/>
        <end position="468"/>
    </location>
</feature>